<dbReference type="AlphaFoldDB" id="A0AAN6IYJ3"/>
<evidence type="ECO:0000313" key="2">
    <source>
        <dbReference type="Proteomes" id="UP001161757"/>
    </source>
</evidence>
<evidence type="ECO:0000313" key="1">
    <source>
        <dbReference type="EMBL" id="KAJ8995954.1"/>
    </source>
</evidence>
<comment type="caution">
    <text evidence="1">The sequence shown here is derived from an EMBL/GenBank/DDBJ whole genome shotgun (WGS) entry which is preliminary data.</text>
</comment>
<proteinExistence type="predicted"/>
<dbReference type="Proteomes" id="UP001161757">
    <property type="component" value="Unassembled WGS sequence"/>
</dbReference>
<gene>
    <name evidence="1" type="ORF">HRR80_000702</name>
</gene>
<dbReference type="EMBL" id="JAJGCB010000001">
    <property type="protein sequence ID" value="KAJ8995954.1"/>
    <property type="molecule type" value="Genomic_DNA"/>
</dbReference>
<sequence length="133" mass="14814">MCQETCSVKVSRGKGRLSLYTARHVSRSRNSHQPVKGVYQFPPAWVCAVMSPFHLSIPIVNAPGNLRCQSLARQESLGMKAQHQLLENSHQPVKRACIPPLLTSLSSERSLCNARLVKCWSFQSPKACMVRPS</sequence>
<organism evidence="1 2">
    <name type="scientific">Exophiala dermatitidis</name>
    <name type="common">Black yeast-like fungus</name>
    <name type="synonym">Wangiella dermatitidis</name>
    <dbReference type="NCBI Taxonomy" id="5970"/>
    <lineage>
        <taxon>Eukaryota</taxon>
        <taxon>Fungi</taxon>
        <taxon>Dikarya</taxon>
        <taxon>Ascomycota</taxon>
        <taxon>Pezizomycotina</taxon>
        <taxon>Eurotiomycetes</taxon>
        <taxon>Chaetothyriomycetidae</taxon>
        <taxon>Chaetothyriales</taxon>
        <taxon>Herpotrichiellaceae</taxon>
        <taxon>Exophiala</taxon>
    </lineage>
</organism>
<protein>
    <submittedName>
        <fullName evidence="1">Uncharacterized protein</fullName>
    </submittedName>
</protein>
<reference evidence="1" key="1">
    <citation type="submission" date="2023-01" db="EMBL/GenBank/DDBJ databases">
        <title>Exophiala dermititidis isolated from Cystic Fibrosis Patient.</title>
        <authorList>
            <person name="Kurbessoian T."/>
            <person name="Crocker A."/>
            <person name="Murante D."/>
            <person name="Hogan D.A."/>
            <person name="Stajich J.E."/>
        </authorList>
    </citation>
    <scope>NUCLEOTIDE SEQUENCE</scope>
    <source>
        <strain evidence="1">Ex8</strain>
    </source>
</reference>
<accession>A0AAN6IYJ3</accession>
<name>A0AAN6IYJ3_EXODE</name>